<comment type="caution">
    <text evidence="2">The sequence shown here is derived from an EMBL/GenBank/DDBJ whole genome shotgun (WGS) entry which is preliminary data.</text>
</comment>
<dbReference type="InterPro" id="IPR007481">
    <property type="entry name" value="SspB"/>
</dbReference>
<organism evidence="2 3">
    <name type="scientific">Novacetimonas hansenii</name>
    <name type="common">Komagataeibacter hansenii</name>
    <dbReference type="NCBI Taxonomy" id="436"/>
    <lineage>
        <taxon>Bacteria</taxon>
        <taxon>Pseudomonadati</taxon>
        <taxon>Pseudomonadota</taxon>
        <taxon>Alphaproteobacteria</taxon>
        <taxon>Acetobacterales</taxon>
        <taxon>Acetobacteraceae</taxon>
        <taxon>Novacetimonas</taxon>
    </lineage>
</organism>
<dbReference type="Pfam" id="PF04386">
    <property type="entry name" value="SspB"/>
    <property type="match status" value="1"/>
</dbReference>
<dbReference type="Proteomes" id="UP001202887">
    <property type="component" value="Unassembled WGS sequence"/>
</dbReference>
<name>A0AAW5EPZ9_NOVHA</name>
<reference evidence="2" key="2">
    <citation type="submission" date="2022-03" db="EMBL/GenBank/DDBJ databases">
        <authorList>
            <person name="Ryngajllo M."/>
            <person name="Jacek P."/>
            <person name="Kubiak K."/>
        </authorList>
    </citation>
    <scope>NUCLEOTIDE SEQUENCE</scope>
    <source>
        <strain evidence="2">SI1</strain>
    </source>
</reference>
<evidence type="ECO:0000256" key="1">
    <source>
        <dbReference type="SAM" id="MobiDB-lite"/>
    </source>
</evidence>
<gene>
    <name evidence="2" type="ORF">K1W68_07530</name>
</gene>
<feature type="region of interest" description="Disordered" evidence="1">
    <location>
        <begin position="132"/>
        <end position="205"/>
    </location>
</feature>
<dbReference type="RefSeq" id="WP_247066868.1">
    <property type="nucleotide sequence ID" value="NZ_CP094848.1"/>
</dbReference>
<keyword evidence="2" id="KW-0378">Hydrolase</keyword>
<dbReference type="GO" id="GO:0008233">
    <property type="term" value="F:peptidase activity"/>
    <property type="evidence" value="ECO:0007669"/>
    <property type="project" value="UniProtKB-KW"/>
</dbReference>
<dbReference type="AlphaFoldDB" id="A0AAW5EPZ9"/>
<accession>A0AAW5EPZ9</accession>
<dbReference type="SUPFAM" id="SSF101738">
    <property type="entry name" value="SspB-like"/>
    <property type="match status" value="1"/>
</dbReference>
<dbReference type="EMBL" id="JAIBCX010000015">
    <property type="protein sequence ID" value="MCJ8353837.1"/>
    <property type="molecule type" value="Genomic_DNA"/>
</dbReference>
<protein>
    <submittedName>
        <fullName evidence="2">ClpXP protease specificity-enhancing factor SspB</fullName>
    </submittedName>
</protein>
<sequence length="205" mass="22343">MSDDHDEENGFETSIPDSLLPYDDWIEDAYRDVMLRAFEYVVTEGGLPGDHHFYLTFRTDWPGVEMPERVRAQYPHEITIVLQHQFHGLKVDRAAGTISVSLAFGGVPATLVIPVAAISAFADPSVKLPLSFRVPEHPPQPAPSAEIHNVFGQGQGQGPRAPQPEQEAHAPGTQDATPTSAEETQPSSPQVVSLAAFRKRGTEPG</sequence>
<dbReference type="GO" id="GO:0006508">
    <property type="term" value="P:proteolysis"/>
    <property type="evidence" value="ECO:0007669"/>
    <property type="project" value="UniProtKB-KW"/>
</dbReference>
<feature type="compositionally biased region" description="Polar residues" evidence="1">
    <location>
        <begin position="174"/>
        <end position="191"/>
    </location>
</feature>
<evidence type="ECO:0000313" key="2">
    <source>
        <dbReference type="EMBL" id="MCJ8353837.1"/>
    </source>
</evidence>
<reference evidence="2" key="1">
    <citation type="journal article" date="2021" name="Polymers (Basel)">
        <title>Highly Stretchable Bacterial Cellulose Produced by Komagataeibacter hansenii SI1.</title>
        <authorList>
            <person name="Cielecka I."/>
            <person name="Ryngajllo M."/>
            <person name="Maniukiewicz W."/>
            <person name="Bielecki S."/>
        </authorList>
    </citation>
    <scope>NUCLEOTIDE SEQUENCE</scope>
    <source>
        <strain evidence="2">SI1</strain>
    </source>
</reference>
<dbReference type="InterPro" id="IPR036760">
    <property type="entry name" value="SspB-like_sf"/>
</dbReference>
<dbReference type="Gene3D" id="2.30.30.220">
    <property type="entry name" value="SspB-like"/>
    <property type="match status" value="1"/>
</dbReference>
<evidence type="ECO:0000313" key="3">
    <source>
        <dbReference type="Proteomes" id="UP001202887"/>
    </source>
</evidence>
<keyword evidence="2" id="KW-0645">Protease</keyword>
<proteinExistence type="predicted"/>